<dbReference type="InterPro" id="IPR001647">
    <property type="entry name" value="HTH_TetR"/>
</dbReference>
<dbReference type="Proteomes" id="UP000185612">
    <property type="component" value="Unassembled WGS sequence"/>
</dbReference>
<dbReference type="InterPro" id="IPR050109">
    <property type="entry name" value="HTH-type_TetR-like_transc_reg"/>
</dbReference>
<dbReference type="PANTHER" id="PTHR30055">
    <property type="entry name" value="HTH-TYPE TRANSCRIPTIONAL REGULATOR RUTR"/>
    <property type="match status" value="1"/>
</dbReference>
<dbReference type="PANTHER" id="PTHR30055:SF234">
    <property type="entry name" value="HTH-TYPE TRANSCRIPTIONAL REGULATOR BETI"/>
    <property type="match status" value="1"/>
</dbReference>
<dbReference type="SUPFAM" id="SSF46689">
    <property type="entry name" value="Homeodomain-like"/>
    <property type="match status" value="1"/>
</dbReference>
<dbReference type="InParanoid" id="A0A1Q5PTD8"/>
<accession>A0A1Q5PTD8</accession>
<dbReference type="EMBL" id="MQVS01000017">
    <property type="protein sequence ID" value="OKL50739.1"/>
    <property type="molecule type" value="Genomic_DNA"/>
</dbReference>
<keyword evidence="7" id="KW-1185">Reference proteome</keyword>
<feature type="domain" description="HTH tetR-type" evidence="5">
    <location>
        <begin position="6"/>
        <end position="66"/>
    </location>
</feature>
<name>A0A1Q5PTD8_9ACTO</name>
<dbReference type="Gene3D" id="1.10.357.10">
    <property type="entry name" value="Tetracycline Repressor, domain 2"/>
    <property type="match status" value="1"/>
</dbReference>
<protein>
    <submittedName>
        <fullName evidence="6">TetR family transcriptional regulator</fullName>
    </submittedName>
</protein>
<gene>
    <name evidence="6" type="ORF">BSZ40_10930</name>
</gene>
<dbReference type="PROSITE" id="PS50977">
    <property type="entry name" value="HTH_TETR_2"/>
    <property type="match status" value="1"/>
</dbReference>
<dbReference type="AlphaFoldDB" id="A0A1Q5PTD8"/>
<dbReference type="PRINTS" id="PR00455">
    <property type="entry name" value="HTHTETR"/>
</dbReference>
<dbReference type="RefSeq" id="WP_073826368.1">
    <property type="nucleotide sequence ID" value="NZ_MQVS01000017.1"/>
</dbReference>
<organism evidence="6 7">
    <name type="scientific">Buchananella hordeovulneris</name>
    <dbReference type="NCBI Taxonomy" id="52770"/>
    <lineage>
        <taxon>Bacteria</taxon>
        <taxon>Bacillati</taxon>
        <taxon>Actinomycetota</taxon>
        <taxon>Actinomycetes</taxon>
        <taxon>Actinomycetales</taxon>
        <taxon>Actinomycetaceae</taxon>
        <taxon>Buchananella</taxon>
    </lineage>
</organism>
<keyword evidence="2 4" id="KW-0238">DNA-binding</keyword>
<dbReference type="Pfam" id="PF00440">
    <property type="entry name" value="TetR_N"/>
    <property type="match status" value="1"/>
</dbReference>
<evidence type="ECO:0000256" key="3">
    <source>
        <dbReference type="ARBA" id="ARBA00023163"/>
    </source>
</evidence>
<evidence type="ECO:0000256" key="1">
    <source>
        <dbReference type="ARBA" id="ARBA00023015"/>
    </source>
</evidence>
<evidence type="ECO:0000313" key="7">
    <source>
        <dbReference type="Proteomes" id="UP000185612"/>
    </source>
</evidence>
<dbReference type="InterPro" id="IPR009057">
    <property type="entry name" value="Homeodomain-like_sf"/>
</dbReference>
<evidence type="ECO:0000256" key="4">
    <source>
        <dbReference type="PROSITE-ProRule" id="PRU00335"/>
    </source>
</evidence>
<dbReference type="GO" id="GO:0003700">
    <property type="term" value="F:DNA-binding transcription factor activity"/>
    <property type="evidence" value="ECO:0007669"/>
    <property type="project" value="TreeGrafter"/>
</dbReference>
<feature type="DNA-binding region" description="H-T-H motif" evidence="4">
    <location>
        <begin position="29"/>
        <end position="48"/>
    </location>
</feature>
<dbReference type="STRING" id="52770.BSZ40_10930"/>
<reference evidence="7" key="1">
    <citation type="submission" date="2016-12" db="EMBL/GenBank/DDBJ databases">
        <authorList>
            <person name="Meng X."/>
        </authorList>
    </citation>
    <scope>NUCLEOTIDE SEQUENCE [LARGE SCALE GENOMIC DNA]</scope>
    <source>
        <strain evidence="7">DSM 20732</strain>
    </source>
</reference>
<dbReference type="GO" id="GO:0000976">
    <property type="term" value="F:transcription cis-regulatory region binding"/>
    <property type="evidence" value="ECO:0007669"/>
    <property type="project" value="TreeGrafter"/>
</dbReference>
<evidence type="ECO:0000256" key="2">
    <source>
        <dbReference type="ARBA" id="ARBA00023125"/>
    </source>
</evidence>
<dbReference type="SUPFAM" id="SSF48498">
    <property type="entry name" value="Tetracyclin repressor-like, C-terminal domain"/>
    <property type="match status" value="1"/>
</dbReference>
<keyword evidence="3" id="KW-0804">Transcription</keyword>
<dbReference type="OrthoDB" id="3190535at2"/>
<evidence type="ECO:0000259" key="5">
    <source>
        <dbReference type="PROSITE" id="PS50977"/>
    </source>
</evidence>
<proteinExistence type="predicted"/>
<comment type="caution">
    <text evidence="6">The sequence shown here is derived from an EMBL/GenBank/DDBJ whole genome shotgun (WGS) entry which is preliminary data.</text>
</comment>
<sequence>MANERSLTRDRLLDAALARFSTHGWAGTSIRALSQDVGIRESSVYKHFSSKQAIFDALLARAESRLAEVADGLEVSITATSAAPGYRDITADRLVEVAHGFFDAMLHDPELRDLRRLFITNQYRDPEIGRRLRGYWLEAPLTFHTELFSSLFTTEDFRPGLDPQATAVAFFGPIWFLLQYADSPGADSEQQARQMLAAHIRDFRATRLRSRP</sequence>
<keyword evidence="1" id="KW-0805">Transcription regulation</keyword>
<dbReference type="InterPro" id="IPR036271">
    <property type="entry name" value="Tet_transcr_reg_TetR-rel_C_sf"/>
</dbReference>
<evidence type="ECO:0000313" key="6">
    <source>
        <dbReference type="EMBL" id="OKL50739.1"/>
    </source>
</evidence>